<keyword evidence="12 17" id="KW-0408">Iron</keyword>
<geneLocation type="mitochondrion" evidence="21"/>
<evidence type="ECO:0000256" key="3">
    <source>
        <dbReference type="ARBA" id="ARBA00013531"/>
    </source>
</evidence>
<evidence type="ECO:0000256" key="9">
    <source>
        <dbReference type="ARBA" id="ARBA00022792"/>
    </source>
</evidence>
<keyword evidence="10 18" id="KW-0249">Electron transport</keyword>
<sequence length="378" mass="43247">MVGPYRKNNVLLKILNNALWDLPTPVNLNVWWNFGSLLGFCLFVQIVTGLLLSFHYTPHVDMAFDSVVHIIRNVKKGWMLRSTHANGASVFFLCIYAHIGRNLYYGSYKYKSVWNVGVLLFILVMTTAFLGYVLPWGQMSYWGCTVITSLFTAIPYVGETLVQWIWGGYVVNNATLGRFYSLHFLLPFIMAFFSVIHLVFLHETGSNNPLGVSGDALLIPFHPYYTIKDCVGLVFISFILMLLVCYFPEVLGNSNNWIPADALKTPYHIEPEWYFLFAYTILRSIPNKGGGAVALLLSVVILFLVPLFHSGKFRSMAFYPISQFVFWGFVSSWLTLTWVGMKMPEYPYQQIGQVATCFYFASAMLSLLSQWFWDKLIE</sequence>
<dbReference type="PANTHER" id="PTHR19271">
    <property type="entry name" value="CYTOCHROME B"/>
    <property type="match status" value="1"/>
</dbReference>
<evidence type="ECO:0000256" key="14">
    <source>
        <dbReference type="ARBA" id="ARBA00023128"/>
    </source>
</evidence>
<feature type="transmembrane region" description="Helical" evidence="18">
    <location>
        <begin position="351"/>
        <end position="373"/>
    </location>
</feature>
<dbReference type="PIRSF" id="PIRSF038885">
    <property type="entry name" value="COB"/>
    <property type="match status" value="1"/>
</dbReference>
<comment type="function">
    <text evidence="1 18">Component of the ubiquinol-cytochrome c reductase complex (complex III or cytochrome b-c1 complex) that is part of the mitochondrial respiratory chain. The b-c1 complex mediates electron transfer from ubiquinol to cytochrome c. Contributes to the generation of a proton gradient across the mitochondrial membrane that is then used for ATP synthesis.</text>
</comment>
<dbReference type="EMBL" id="KY705073">
    <property type="protein sequence ID" value="ASB29976.1"/>
    <property type="molecule type" value="Genomic_DNA"/>
</dbReference>
<comment type="cofactor">
    <cofactor evidence="17">
        <name>heme</name>
        <dbReference type="ChEBI" id="CHEBI:30413"/>
    </cofactor>
    <text evidence="17">Binds 2 heme groups non-covalently.</text>
</comment>
<feature type="transmembrane region" description="Helical" evidence="18">
    <location>
        <begin position="179"/>
        <end position="200"/>
    </location>
</feature>
<keyword evidence="7 18" id="KW-0812">Transmembrane</keyword>
<evidence type="ECO:0000256" key="1">
    <source>
        <dbReference type="ARBA" id="ARBA00002566"/>
    </source>
</evidence>
<comment type="similarity">
    <text evidence="18">Belongs to the cytochrome b family.</text>
</comment>
<dbReference type="GO" id="GO:0005743">
    <property type="term" value="C:mitochondrial inner membrane"/>
    <property type="evidence" value="ECO:0007669"/>
    <property type="project" value="UniProtKB-SubCell"/>
</dbReference>
<dbReference type="Gene3D" id="1.20.810.10">
    <property type="entry name" value="Cytochrome Bc1 Complex, Chain C"/>
    <property type="match status" value="1"/>
</dbReference>
<evidence type="ECO:0000256" key="10">
    <source>
        <dbReference type="ARBA" id="ARBA00022982"/>
    </source>
</evidence>
<dbReference type="RefSeq" id="YP_009407592.1">
    <property type="nucleotide sequence ID" value="NC_035422.1"/>
</dbReference>
<dbReference type="SUPFAM" id="SSF81648">
    <property type="entry name" value="a domain/subunit of cytochrome bc1 complex (Ubiquinol-cytochrome c reductase)"/>
    <property type="match status" value="1"/>
</dbReference>
<dbReference type="GO" id="GO:0045275">
    <property type="term" value="C:respiratory chain complex III"/>
    <property type="evidence" value="ECO:0007669"/>
    <property type="project" value="InterPro"/>
</dbReference>
<evidence type="ECO:0000256" key="17">
    <source>
        <dbReference type="PIRSR" id="PIRSR038885-2"/>
    </source>
</evidence>
<dbReference type="GeneID" id="33373892"/>
<feature type="binding site" evidence="16">
    <location>
        <position position="202"/>
    </location>
    <ligand>
        <name>a ubiquinone</name>
        <dbReference type="ChEBI" id="CHEBI:16389"/>
    </ligand>
</feature>
<protein>
    <recommendedName>
        <fullName evidence="3 18">Cytochrome b</fullName>
    </recommendedName>
</protein>
<feature type="transmembrane region" description="Helical" evidence="18">
    <location>
        <begin position="113"/>
        <end position="134"/>
    </location>
</feature>
<keyword evidence="13" id="KW-0830">Ubiquinone</keyword>
<evidence type="ECO:0000256" key="8">
    <source>
        <dbReference type="ARBA" id="ARBA00022723"/>
    </source>
</evidence>
<feature type="transmembrane region" description="Helical" evidence="18">
    <location>
        <begin position="317"/>
        <end position="339"/>
    </location>
</feature>
<dbReference type="Pfam" id="PF00032">
    <property type="entry name" value="Cytochrom_B_C"/>
    <property type="match status" value="1"/>
</dbReference>
<dbReference type="CDD" id="cd00290">
    <property type="entry name" value="cytochrome_b_C"/>
    <property type="match status" value="1"/>
</dbReference>
<dbReference type="SUPFAM" id="SSF81342">
    <property type="entry name" value="Transmembrane di-heme cytochromes"/>
    <property type="match status" value="1"/>
</dbReference>
<dbReference type="InterPro" id="IPR036150">
    <property type="entry name" value="Cyt_b/b6_C_sf"/>
</dbReference>
<dbReference type="Pfam" id="PF00033">
    <property type="entry name" value="Cytochrome_B"/>
    <property type="match status" value="1"/>
</dbReference>
<dbReference type="AlphaFoldDB" id="A0A1Z2WWW3"/>
<reference evidence="21" key="1">
    <citation type="journal article" date="2017" name="Nat. Ecol. Evol.">
        <title>Adaptation to deep-sea chemosynthetic environments as revealed by mussel genomes.</title>
        <authorList>
            <person name="Sun J."/>
            <person name="Zhang Y."/>
            <person name="Xu T."/>
            <person name="Zhang Y."/>
            <person name="Mu H."/>
            <person name="Zhang Y."/>
            <person name="Lan Y."/>
            <person name="Fields C.J."/>
            <person name="Hui J.H.L."/>
            <person name="Zhang W."/>
            <person name="Li R."/>
            <person name="Nong W."/>
            <person name="Cheung F.K.M."/>
            <person name="Qiu J.-W."/>
            <person name="Qian P.-Y."/>
        </authorList>
    </citation>
    <scope>NUCLEOTIDE SEQUENCE</scope>
</reference>
<dbReference type="GO" id="GO:0008121">
    <property type="term" value="F:quinol-cytochrome-c reductase activity"/>
    <property type="evidence" value="ECO:0007669"/>
    <property type="project" value="InterPro"/>
</dbReference>
<keyword evidence="15 18" id="KW-0472">Membrane</keyword>
<dbReference type="InterPro" id="IPR005798">
    <property type="entry name" value="Cyt_b/b6_C"/>
</dbReference>
<proteinExistence type="inferred from homology"/>
<evidence type="ECO:0000256" key="11">
    <source>
        <dbReference type="ARBA" id="ARBA00022989"/>
    </source>
</evidence>
<dbReference type="GO" id="GO:0016491">
    <property type="term" value="F:oxidoreductase activity"/>
    <property type="evidence" value="ECO:0007669"/>
    <property type="project" value="UniProtKB-UniRule"/>
</dbReference>
<dbReference type="InterPro" id="IPR048259">
    <property type="entry name" value="Cytochrome_b_N_euk/bac"/>
</dbReference>
<comment type="subcellular location">
    <subcellularLocation>
        <location evidence="2">Mitochondrion inner membrane</location>
        <topology evidence="2">Multi-pass membrane protein</topology>
    </subcellularLocation>
</comment>
<dbReference type="InterPro" id="IPR027387">
    <property type="entry name" value="Cytb/b6-like_sf"/>
</dbReference>
<evidence type="ECO:0000256" key="13">
    <source>
        <dbReference type="ARBA" id="ARBA00023075"/>
    </source>
</evidence>
<feature type="binding site" description="axial binding residue" evidence="17">
    <location>
        <position position="84"/>
    </location>
    <ligand>
        <name>heme b</name>
        <dbReference type="ChEBI" id="CHEBI:60344"/>
        <label>b562</label>
    </ligand>
    <ligandPart>
        <name>Fe</name>
        <dbReference type="ChEBI" id="CHEBI:18248"/>
    </ligandPart>
</feature>
<evidence type="ECO:0000256" key="15">
    <source>
        <dbReference type="ARBA" id="ARBA00023136"/>
    </source>
</evidence>
<organism evidence="21">
    <name type="scientific">Modiolus philippinarum</name>
    <dbReference type="NCBI Taxonomy" id="310899"/>
    <lineage>
        <taxon>Eukaryota</taxon>
        <taxon>Metazoa</taxon>
        <taxon>Spiralia</taxon>
        <taxon>Lophotrochozoa</taxon>
        <taxon>Mollusca</taxon>
        <taxon>Bivalvia</taxon>
        <taxon>Autobranchia</taxon>
        <taxon>Pteriomorphia</taxon>
        <taxon>Mytilida</taxon>
        <taxon>Mytiloidea</taxon>
        <taxon>Mytilidae</taxon>
        <taxon>Modiolinae</taxon>
        <taxon>Modiolus</taxon>
    </lineage>
</organism>
<keyword evidence="14 18" id="KW-0496">Mitochondrion</keyword>
<feature type="transmembrane region" description="Helical" evidence="18">
    <location>
        <begin position="140"/>
        <end position="158"/>
    </location>
</feature>
<feature type="transmembrane region" description="Helical" evidence="18">
    <location>
        <begin position="292"/>
        <end position="311"/>
    </location>
</feature>
<keyword evidence="4 18" id="KW-0813">Transport</keyword>
<keyword evidence="5 17" id="KW-0349">Heme</keyword>
<keyword evidence="8 17" id="KW-0479">Metal-binding</keyword>
<dbReference type="CDD" id="cd00284">
    <property type="entry name" value="Cytochrome_b_N"/>
    <property type="match status" value="1"/>
</dbReference>
<dbReference type="InterPro" id="IPR048260">
    <property type="entry name" value="Cytochrome_b_C_euk/bac"/>
</dbReference>
<evidence type="ECO:0000256" key="6">
    <source>
        <dbReference type="ARBA" id="ARBA00022660"/>
    </source>
</evidence>
<dbReference type="PANTHER" id="PTHR19271:SF16">
    <property type="entry name" value="CYTOCHROME B"/>
    <property type="match status" value="1"/>
</dbReference>
<gene>
    <name evidence="21" type="primary">cytb</name>
</gene>
<evidence type="ECO:0000256" key="4">
    <source>
        <dbReference type="ARBA" id="ARBA00022448"/>
    </source>
</evidence>
<evidence type="ECO:0000256" key="5">
    <source>
        <dbReference type="ARBA" id="ARBA00022617"/>
    </source>
</evidence>
<dbReference type="InterPro" id="IPR005797">
    <property type="entry name" value="Cyt_b/b6_N"/>
</dbReference>
<feature type="binding site" description="axial binding residue" evidence="17">
    <location>
        <position position="183"/>
    </location>
    <ligand>
        <name>heme b</name>
        <dbReference type="ChEBI" id="CHEBI:60344"/>
        <label>b562</label>
    </ligand>
    <ligandPart>
        <name>Fe</name>
        <dbReference type="ChEBI" id="CHEBI:18248"/>
    </ligandPart>
</feature>
<evidence type="ECO:0000256" key="2">
    <source>
        <dbReference type="ARBA" id="ARBA00004448"/>
    </source>
</evidence>
<evidence type="ECO:0000256" key="12">
    <source>
        <dbReference type="ARBA" id="ARBA00023004"/>
    </source>
</evidence>
<comment type="cofactor">
    <cofactor evidence="18">
        <name>heme b</name>
        <dbReference type="ChEBI" id="CHEBI:60344"/>
    </cofactor>
    <text evidence="18">Binds 2 heme groups non-covalently.</text>
</comment>
<feature type="binding site" description="axial binding residue" evidence="17">
    <location>
        <position position="98"/>
    </location>
    <ligand>
        <name>heme b</name>
        <dbReference type="ChEBI" id="CHEBI:60344"/>
        <label>b566</label>
    </ligand>
    <ligandPart>
        <name>Fe</name>
        <dbReference type="ChEBI" id="CHEBI:18248"/>
    </ligandPart>
</feature>
<evidence type="ECO:0000259" key="19">
    <source>
        <dbReference type="PROSITE" id="PS51002"/>
    </source>
</evidence>
<dbReference type="GO" id="GO:0046872">
    <property type="term" value="F:metal ion binding"/>
    <property type="evidence" value="ECO:0007669"/>
    <property type="project" value="UniProtKB-UniRule"/>
</dbReference>
<feature type="domain" description="Cytochrome b/b6 C-terminal region profile" evidence="20">
    <location>
        <begin position="211"/>
        <end position="378"/>
    </location>
</feature>
<evidence type="ECO:0000256" key="16">
    <source>
        <dbReference type="PIRSR" id="PIRSR038885-1"/>
    </source>
</evidence>
<evidence type="ECO:0000256" key="7">
    <source>
        <dbReference type="ARBA" id="ARBA00022692"/>
    </source>
</evidence>
<keyword evidence="9" id="KW-0999">Mitochondrion inner membrane</keyword>
<dbReference type="PROSITE" id="PS51003">
    <property type="entry name" value="CYTB_CTER"/>
    <property type="match status" value="1"/>
</dbReference>
<dbReference type="InterPro" id="IPR016174">
    <property type="entry name" value="Di-haem_cyt_TM"/>
</dbReference>
<name>A0A1Z2WWW3_9BIVA</name>
<keyword evidence="11 18" id="KW-1133">Transmembrane helix</keyword>
<dbReference type="InterPro" id="IPR030689">
    <property type="entry name" value="Cytochrome_b"/>
</dbReference>
<evidence type="ECO:0000256" key="18">
    <source>
        <dbReference type="RuleBase" id="RU362117"/>
    </source>
</evidence>
<feature type="domain" description="Cytochrome b/b6 N-terminal region profile" evidence="19">
    <location>
        <begin position="2"/>
        <end position="210"/>
    </location>
</feature>
<feature type="transmembrane region" description="Helical" evidence="18">
    <location>
        <begin position="225"/>
        <end position="247"/>
    </location>
</feature>
<keyword evidence="6 18" id="KW-0679">Respiratory chain</keyword>
<evidence type="ECO:0000313" key="21">
    <source>
        <dbReference type="EMBL" id="ASB29976.1"/>
    </source>
</evidence>
<feature type="binding site" description="axial binding residue" evidence="17">
    <location>
        <position position="197"/>
    </location>
    <ligand>
        <name>heme b</name>
        <dbReference type="ChEBI" id="CHEBI:60344"/>
        <label>b566</label>
    </ligand>
    <ligandPart>
        <name>Fe</name>
        <dbReference type="ChEBI" id="CHEBI:18248"/>
    </ligandPart>
</feature>
<evidence type="ECO:0000259" key="20">
    <source>
        <dbReference type="PROSITE" id="PS51003"/>
    </source>
</evidence>
<dbReference type="PROSITE" id="PS51002">
    <property type="entry name" value="CYTB_NTER"/>
    <property type="match status" value="1"/>
</dbReference>
<accession>A0A1Z2WWW3</accession>
<feature type="transmembrane region" description="Helical" evidence="18">
    <location>
        <begin position="30"/>
        <end position="52"/>
    </location>
</feature>
<dbReference type="GO" id="GO:0006122">
    <property type="term" value="P:mitochondrial electron transport, ubiquinol to cytochrome c"/>
    <property type="evidence" value="ECO:0007669"/>
    <property type="project" value="TreeGrafter"/>
</dbReference>